<dbReference type="EMBL" id="FUKJ01000096">
    <property type="protein sequence ID" value="SJM90779.1"/>
    <property type="molecule type" value="Genomic_DNA"/>
</dbReference>
<dbReference type="GO" id="GO:0005975">
    <property type="term" value="P:carbohydrate metabolic process"/>
    <property type="evidence" value="ECO:0007669"/>
    <property type="project" value="InterPro"/>
</dbReference>
<dbReference type="Proteomes" id="UP000195442">
    <property type="component" value="Unassembled WGS sequence"/>
</dbReference>
<proteinExistence type="predicted"/>
<sequence>MFNWLMPVRTVLDEAEKPVRLFFRDDDAGWVNDRLYLLLDEFAYAGMPIDVAVIPRAINHHLVDELLLRWQQGRHLIGLHQHGYGHLNHESAGRRCEFGGSRSKTQQKVDISKGQVMLRAAFGNALEPHFTPPWNRCTAKTVECLEELDFHLLSKDVTAAQLESSKLKQVPVHIDWSKILKTSPTPLVTLGEAIAAHIGCNAVTGIMLHHANMDAESLKPLAELLAVLVGHSNTQGIRLRDTLGYGTECKQSEKLPML</sequence>
<organism evidence="1 2">
    <name type="scientific">Crenothrix polyspora</name>
    <dbReference type="NCBI Taxonomy" id="360316"/>
    <lineage>
        <taxon>Bacteria</taxon>
        <taxon>Pseudomonadati</taxon>
        <taxon>Pseudomonadota</taxon>
        <taxon>Gammaproteobacteria</taxon>
        <taxon>Methylococcales</taxon>
        <taxon>Crenotrichaceae</taxon>
        <taxon>Crenothrix</taxon>
    </lineage>
</organism>
<dbReference type="SUPFAM" id="SSF88713">
    <property type="entry name" value="Glycoside hydrolase/deacetylase"/>
    <property type="match status" value="1"/>
</dbReference>
<evidence type="ECO:0000313" key="1">
    <source>
        <dbReference type="EMBL" id="SJM90779.1"/>
    </source>
</evidence>
<dbReference type="OrthoDB" id="5569069at2"/>
<keyword evidence="2" id="KW-1185">Reference proteome</keyword>
<name>A0A1R4H3H9_9GAMM</name>
<dbReference type="InterPro" id="IPR011330">
    <property type="entry name" value="Glyco_hydro/deAcase_b/a-brl"/>
</dbReference>
<reference evidence="2" key="1">
    <citation type="submission" date="2017-02" db="EMBL/GenBank/DDBJ databases">
        <authorList>
            <person name="Daims H."/>
        </authorList>
    </citation>
    <scope>NUCLEOTIDE SEQUENCE [LARGE SCALE GENOMIC DNA]</scope>
</reference>
<evidence type="ECO:0000313" key="2">
    <source>
        <dbReference type="Proteomes" id="UP000195442"/>
    </source>
</evidence>
<dbReference type="AlphaFoldDB" id="A0A1R4H3H9"/>
<accession>A0A1R4H3H9</accession>
<gene>
    <name evidence="1" type="ORF">CRENPOLYSF2_1850002</name>
</gene>
<protein>
    <submittedName>
        <fullName evidence="1">Polysaccharide deacetylase</fullName>
    </submittedName>
</protein>
<dbReference type="Gene3D" id="3.20.20.370">
    <property type="entry name" value="Glycoside hydrolase/deacetylase"/>
    <property type="match status" value="1"/>
</dbReference>
<dbReference type="RefSeq" id="WP_087146241.1">
    <property type="nucleotide sequence ID" value="NZ_FUKJ01000096.1"/>
</dbReference>